<evidence type="ECO:0000313" key="4">
    <source>
        <dbReference type="Proteomes" id="UP000290189"/>
    </source>
</evidence>
<accession>A0A0G4J4N5</accession>
<proteinExistence type="predicted"/>
<evidence type="ECO:0000313" key="1">
    <source>
        <dbReference type="EMBL" id="CEP02472.1"/>
    </source>
</evidence>
<protein>
    <submittedName>
        <fullName evidence="1">Uncharacterized protein</fullName>
    </submittedName>
</protein>
<geneLocation type="mitochondrion" evidence="2"/>
<dbReference type="AlphaFoldDB" id="A0A0G4J4N5"/>
<keyword evidence="3" id="KW-1185">Reference proteome</keyword>
<evidence type="ECO:0000313" key="2">
    <source>
        <dbReference type="EMBL" id="SPQ96979.1"/>
    </source>
</evidence>
<keyword evidence="2" id="KW-0496">Mitochondrion</keyword>
<dbReference type="EMBL" id="OVEO01000006">
    <property type="protein sequence ID" value="SPQ96979.1"/>
    <property type="molecule type" value="Genomic_DNA"/>
</dbReference>
<organism evidence="1 3">
    <name type="scientific">Plasmodiophora brassicae</name>
    <name type="common">Clubroot disease agent</name>
    <dbReference type="NCBI Taxonomy" id="37360"/>
    <lineage>
        <taxon>Eukaryota</taxon>
        <taxon>Sar</taxon>
        <taxon>Rhizaria</taxon>
        <taxon>Endomyxa</taxon>
        <taxon>Phytomyxea</taxon>
        <taxon>Plasmodiophorida</taxon>
        <taxon>Plasmodiophoridae</taxon>
        <taxon>Plasmodiophora</taxon>
    </lineage>
</organism>
<dbReference type="Proteomes" id="UP000039324">
    <property type="component" value="Unassembled WGS sequence"/>
</dbReference>
<sequence length="172" mass="19432">MFLVALAAIIAVCGIGYSYRSATRVPTRSATLTRGTRHRSLSFLQGTTVDVVVETGRAEDLPQVWRSVFVDDGSSFCWAPARDLVRCQRAPSCTVSTFNGDRHVQTRWIYVTIDGLRTRARCIEGDDGDGRAIGLNVIIRYRHVIDYRQRPPRTWTRLPGLRSSRMPRIQHA</sequence>
<reference evidence="2 4" key="2">
    <citation type="submission" date="2018-03" db="EMBL/GenBank/DDBJ databases">
        <authorList>
            <person name="Fogelqvist J."/>
        </authorList>
    </citation>
    <scope>NUCLEOTIDE SEQUENCE [LARGE SCALE GENOMIC DNA]</scope>
</reference>
<evidence type="ECO:0000313" key="3">
    <source>
        <dbReference type="Proteomes" id="UP000039324"/>
    </source>
</evidence>
<reference evidence="1 3" key="1">
    <citation type="submission" date="2015-02" db="EMBL/GenBank/DDBJ databases">
        <authorList>
            <person name="Chooi Y.-H."/>
        </authorList>
    </citation>
    <scope>NUCLEOTIDE SEQUENCE [LARGE SCALE GENOMIC DNA]</scope>
    <source>
        <strain evidence="1">E3</strain>
    </source>
</reference>
<dbReference type="EMBL" id="CDSF01000129">
    <property type="protein sequence ID" value="CEP02472.1"/>
    <property type="molecule type" value="Genomic_DNA"/>
</dbReference>
<name>A0A0G4J4N5_PLABS</name>
<gene>
    <name evidence="1" type="ORF">PBRA_009056</name>
    <name evidence="2" type="ORF">PLBR_LOCUS4194</name>
</gene>
<dbReference type="Proteomes" id="UP000290189">
    <property type="component" value="Unassembled WGS sequence"/>
</dbReference>